<proteinExistence type="inferred from homology"/>
<dbReference type="FunFam" id="3.40.50.720:FF:000634">
    <property type="entry name" value="6-phosphogluconate dehydrogenase, decarboxylating"/>
    <property type="match status" value="1"/>
</dbReference>
<comment type="pathway">
    <text evidence="1 6">Carbohydrate degradation; pentose phosphate pathway; D-ribulose 5-phosphate from D-glucose 6-phosphate (oxidative stage): step 3/3.</text>
</comment>
<evidence type="ECO:0000313" key="11">
    <source>
        <dbReference type="Proteomes" id="UP000800097"/>
    </source>
</evidence>
<dbReference type="InterPro" id="IPR013328">
    <property type="entry name" value="6PGD_dom2"/>
</dbReference>
<feature type="domain" description="6-phosphogluconate dehydrogenase C-terminal" evidence="9">
    <location>
        <begin position="170"/>
        <end position="480"/>
    </location>
</feature>
<keyword evidence="3 6" id="KW-0560">Oxidoreductase</keyword>
<dbReference type="PIRSF" id="PIRSF000109">
    <property type="entry name" value="6PGD"/>
    <property type="match status" value="1"/>
</dbReference>
<dbReference type="GO" id="GO:0050661">
    <property type="term" value="F:NADP binding"/>
    <property type="evidence" value="ECO:0007669"/>
    <property type="project" value="InterPro"/>
</dbReference>
<dbReference type="GO" id="GO:0019521">
    <property type="term" value="P:D-gluconate metabolic process"/>
    <property type="evidence" value="ECO:0007669"/>
    <property type="project" value="UniProtKB-KW"/>
</dbReference>
<dbReference type="Pfam" id="PF03446">
    <property type="entry name" value="NAD_binding_2"/>
    <property type="match status" value="1"/>
</dbReference>
<feature type="active site" description="Proton acceptor" evidence="7">
    <location>
        <position position="174"/>
    </location>
</feature>
<gene>
    <name evidence="10" type="ORF">EI97DRAFT_381513</name>
</gene>
<dbReference type="SUPFAM" id="SSF51735">
    <property type="entry name" value="NAD(P)-binding Rossmann-fold domains"/>
    <property type="match status" value="1"/>
</dbReference>
<feature type="active site" description="Proton donor" evidence="7">
    <location>
        <position position="181"/>
    </location>
</feature>
<evidence type="ECO:0000256" key="4">
    <source>
        <dbReference type="ARBA" id="ARBA00023064"/>
    </source>
</evidence>
<dbReference type="RefSeq" id="XP_033651967.1">
    <property type="nucleotide sequence ID" value="XM_033795805.1"/>
</dbReference>
<dbReference type="GeneID" id="54548980"/>
<dbReference type="PRINTS" id="PR00076">
    <property type="entry name" value="6PGDHDRGNASE"/>
</dbReference>
<dbReference type="SMART" id="SM01350">
    <property type="entry name" value="6PGD"/>
    <property type="match status" value="1"/>
</dbReference>
<dbReference type="OrthoDB" id="434986at2759"/>
<organism evidence="10 11">
    <name type="scientific">Westerdykella ornata</name>
    <dbReference type="NCBI Taxonomy" id="318751"/>
    <lineage>
        <taxon>Eukaryota</taxon>
        <taxon>Fungi</taxon>
        <taxon>Dikarya</taxon>
        <taxon>Ascomycota</taxon>
        <taxon>Pezizomycotina</taxon>
        <taxon>Dothideomycetes</taxon>
        <taxon>Pleosporomycetidae</taxon>
        <taxon>Pleosporales</taxon>
        <taxon>Sporormiaceae</taxon>
        <taxon>Westerdykella</taxon>
    </lineage>
</organism>
<dbReference type="PANTHER" id="PTHR11811">
    <property type="entry name" value="6-PHOSPHOGLUCONATE DEHYDROGENASE"/>
    <property type="match status" value="1"/>
</dbReference>
<dbReference type="Gene3D" id="3.40.50.720">
    <property type="entry name" value="NAD(P)-binding Rossmann-like Domain"/>
    <property type="match status" value="1"/>
</dbReference>
<comment type="similarity">
    <text evidence="2 6">Belongs to the 6-phosphogluconate dehydrogenase family.</text>
</comment>
<keyword evidence="4" id="KW-0311">Gluconate utilization</keyword>
<dbReference type="EC" id="1.1.1.44" evidence="6"/>
<dbReference type="AlphaFoldDB" id="A0A6A6JEL7"/>
<sequence>MGSGLALLLAENGVKVSLQDPSEEMMDDAIDKAEKSGYHKMLTKFKDYKSLCASLSCPRLFVFSIPHGDVGDKVLDGLTPHLSQGDIILDCGNEHFQTTERRQEKSKGVGIRYIGCGVSGGYQSARSGPSMCPGGDESALEDVMPLLEKIAAKDKDGSPCVGFIGKGGAGHYVKMMHNAIEHGMMSAIAEAWEMLRKVGFGYEEIGDVFKKWNQSGEFRGTFLISIGADLSYKREPDQKRTPVISEIVDKVVQDVTGEEGTGIWGNTESIDLHVPAITLNSSHALRIASAYRGDRERANEVTKGGFPPREIKVQDRDGFVEDLRQATYAACLASYIQGMNVISRANQQHQWNINYGNVWKIWRAGCIIQADYISDHILGPVLLSNPGSESLDLLFNPRTMEDVGKTFPSLRRVVLKAVETDQVAPALSGTLEYLKTVTGTSLPTSFYEAELDYFGSHMFDKKGEKGTEQAKKGEHHYEWKPAQSQKEVYGKASDI</sequence>
<evidence type="ECO:0000259" key="9">
    <source>
        <dbReference type="SMART" id="SM01350"/>
    </source>
</evidence>
<comment type="function">
    <text evidence="6">Catalyzes the oxidative decarboxylation of 6-phosphogluconate to ribulose 5-phosphate and CO(2), with concomitant reduction of NADP to NADPH.</text>
</comment>
<evidence type="ECO:0000313" key="10">
    <source>
        <dbReference type="EMBL" id="KAF2274428.1"/>
    </source>
</evidence>
<comment type="subunit">
    <text evidence="6">Homodimer.</text>
</comment>
<dbReference type="InterPro" id="IPR006183">
    <property type="entry name" value="Pgluconate_DH"/>
</dbReference>
<accession>A0A6A6JEL7</accession>
<evidence type="ECO:0000256" key="1">
    <source>
        <dbReference type="ARBA" id="ARBA00004874"/>
    </source>
</evidence>
<dbReference type="InterPro" id="IPR008927">
    <property type="entry name" value="6-PGluconate_DH-like_C_sf"/>
</dbReference>
<comment type="catalytic activity">
    <reaction evidence="6">
        <text>6-phospho-D-gluconate + NADP(+) = D-ribulose 5-phosphate + CO2 + NADPH</text>
        <dbReference type="Rhea" id="RHEA:10116"/>
        <dbReference type="ChEBI" id="CHEBI:16526"/>
        <dbReference type="ChEBI" id="CHEBI:57783"/>
        <dbReference type="ChEBI" id="CHEBI:58121"/>
        <dbReference type="ChEBI" id="CHEBI:58349"/>
        <dbReference type="ChEBI" id="CHEBI:58759"/>
        <dbReference type="EC" id="1.1.1.44"/>
    </reaction>
</comment>
<dbReference type="GO" id="GO:0004616">
    <property type="term" value="F:phosphogluconate dehydrogenase (decarboxylating) activity"/>
    <property type="evidence" value="ECO:0007669"/>
    <property type="project" value="UniProtKB-EC"/>
</dbReference>
<protein>
    <recommendedName>
        <fullName evidence="6">6-phosphogluconate dehydrogenase, decarboxylating</fullName>
        <ecNumber evidence="6">1.1.1.44</ecNumber>
    </recommendedName>
</protein>
<evidence type="ECO:0000256" key="7">
    <source>
        <dbReference type="PIRSR" id="PIRSR000109-1"/>
    </source>
</evidence>
<reference evidence="10" key="1">
    <citation type="journal article" date="2020" name="Stud. Mycol.">
        <title>101 Dothideomycetes genomes: a test case for predicting lifestyles and emergence of pathogens.</title>
        <authorList>
            <person name="Haridas S."/>
            <person name="Albert R."/>
            <person name="Binder M."/>
            <person name="Bloem J."/>
            <person name="Labutti K."/>
            <person name="Salamov A."/>
            <person name="Andreopoulos B."/>
            <person name="Baker S."/>
            <person name="Barry K."/>
            <person name="Bills G."/>
            <person name="Bluhm B."/>
            <person name="Cannon C."/>
            <person name="Castanera R."/>
            <person name="Culley D."/>
            <person name="Daum C."/>
            <person name="Ezra D."/>
            <person name="Gonzalez J."/>
            <person name="Henrissat B."/>
            <person name="Kuo A."/>
            <person name="Liang C."/>
            <person name="Lipzen A."/>
            <person name="Lutzoni F."/>
            <person name="Magnuson J."/>
            <person name="Mondo S."/>
            <person name="Nolan M."/>
            <person name="Ohm R."/>
            <person name="Pangilinan J."/>
            <person name="Park H.-J."/>
            <person name="Ramirez L."/>
            <person name="Alfaro M."/>
            <person name="Sun H."/>
            <person name="Tritt A."/>
            <person name="Yoshinaga Y."/>
            <person name="Zwiers L.-H."/>
            <person name="Turgeon B."/>
            <person name="Goodwin S."/>
            <person name="Spatafora J."/>
            <person name="Crous P."/>
            <person name="Grigoriev I."/>
        </authorList>
    </citation>
    <scope>NUCLEOTIDE SEQUENCE</scope>
    <source>
        <strain evidence="10">CBS 379.55</strain>
    </source>
</reference>
<dbReference type="GO" id="GO:0006098">
    <property type="term" value="P:pentose-phosphate shunt"/>
    <property type="evidence" value="ECO:0007669"/>
    <property type="project" value="UniProtKB-UniPathway"/>
</dbReference>
<keyword evidence="6" id="KW-0521">NADP</keyword>
<feature type="region of interest" description="Disordered" evidence="8">
    <location>
        <begin position="464"/>
        <end position="495"/>
    </location>
</feature>
<dbReference type="InterPro" id="IPR036291">
    <property type="entry name" value="NAD(P)-bd_dom_sf"/>
</dbReference>
<keyword evidence="5 6" id="KW-0570">Pentose shunt</keyword>
<evidence type="ECO:0000256" key="5">
    <source>
        <dbReference type="ARBA" id="ARBA00023126"/>
    </source>
</evidence>
<name>A0A6A6JEL7_WESOR</name>
<dbReference type="Proteomes" id="UP000800097">
    <property type="component" value="Unassembled WGS sequence"/>
</dbReference>
<evidence type="ECO:0000256" key="6">
    <source>
        <dbReference type="PIRNR" id="PIRNR000109"/>
    </source>
</evidence>
<evidence type="ECO:0000256" key="3">
    <source>
        <dbReference type="ARBA" id="ARBA00023002"/>
    </source>
</evidence>
<dbReference type="Pfam" id="PF00393">
    <property type="entry name" value="6PGD"/>
    <property type="match status" value="1"/>
</dbReference>
<evidence type="ECO:0000256" key="8">
    <source>
        <dbReference type="SAM" id="MobiDB-lite"/>
    </source>
</evidence>
<dbReference type="UniPathway" id="UPA00115">
    <property type="reaction ID" value="UER00410"/>
</dbReference>
<dbReference type="InterPro" id="IPR006115">
    <property type="entry name" value="6PGDH_NADP-bd"/>
</dbReference>
<evidence type="ECO:0000256" key="2">
    <source>
        <dbReference type="ARBA" id="ARBA00008419"/>
    </source>
</evidence>
<dbReference type="InterPro" id="IPR006113">
    <property type="entry name" value="6PGDH_Gnd/GntZ"/>
</dbReference>
<dbReference type="SUPFAM" id="SSF48179">
    <property type="entry name" value="6-phosphogluconate dehydrogenase C-terminal domain-like"/>
    <property type="match status" value="1"/>
</dbReference>
<feature type="compositionally biased region" description="Basic and acidic residues" evidence="8">
    <location>
        <begin position="464"/>
        <end position="479"/>
    </location>
</feature>
<dbReference type="EMBL" id="ML986503">
    <property type="protein sequence ID" value="KAF2274428.1"/>
    <property type="molecule type" value="Genomic_DNA"/>
</dbReference>
<keyword evidence="11" id="KW-1185">Reference proteome</keyword>
<dbReference type="InterPro" id="IPR006114">
    <property type="entry name" value="6PGDH_C"/>
</dbReference>
<dbReference type="Gene3D" id="1.10.1040.10">
    <property type="entry name" value="N-(1-d-carboxylethyl)-l-norvaline Dehydrogenase, domain 2"/>
    <property type="match status" value="1"/>
</dbReference>